<dbReference type="EMBL" id="JANIIK010000116">
    <property type="protein sequence ID" value="KAJ3587453.1"/>
    <property type="molecule type" value="Genomic_DNA"/>
</dbReference>
<dbReference type="AlphaFoldDB" id="A0A9Q0DFD9"/>
<protein>
    <submittedName>
        <fullName evidence="2">Uncharacterized protein</fullName>
    </submittedName>
</protein>
<keyword evidence="3" id="KW-1185">Reference proteome</keyword>
<evidence type="ECO:0000256" key="1">
    <source>
        <dbReference type="SAM" id="MobiDB-lite"/>
    </source>
</evidence>
<dbReference type="Proteomes" id="UP001148018">
    <property type="component" value="Unassembled WGS sequence"/>
</dbReference>
<proteinExistence type="predicted"/>
<organism evidence="2 3">
    <name type="scientific">Muraenolepis orangiensis</name>
    <name type="common">Patagonian moray cod</name>
    <dbReference type="NCBI Taxonomy" id="630683"/>
    <lineage>
        <taxon>Eukaryota</taxon>
        <taxon>Metazoa</taxon>
        <taxon>Chordata</taxon>
        <taxon>Craniata</taxon>
        <taxon>Vertebrata</taxon>
        <taxon>Euteleostomi</taxon>
        <taxon>Actinopterygii</taxon>
        <taxon>Neopterygii</taxon>
        <taxon>Teleostei</taxon>
        <taxon>Neoteleostei</taxon>
        <taxon>Acanthomorphata</taxon>
        <taxon>Zeiogadaria</taxon>
        <taxon>Gadariae</taxon>
        <taxon>Gadiformes</taxon>
        <taxon>Muraenolepidoidei</taxon>
        <taxon>Muraenolepididae</taxon>
        <taxon>Muraenolepis</taxon>
    </lineage>
</organism>
<sequence length="120" mass="13271">MEAPGLFGRERPTEDDRKAHVLQYRREEGEASDRCPSCQGPATGPWSHSDMKILHGNLPDIGKGADNWIRIFEGLTAQDGLAFIALRALLSAIVGVEKLHTLEKPRKKQGARHSPLRPVP</sequence>
<accession>A0A9Q0DFD9</accession>
<gene>
    <name evidence="2" type="ORF">NHX12_011050</name>
</gene>
<evidence type="ECO:0000313" key="2">
    <source>
        <dbReference type="EMBL" id="KAJ3587453.1"/>
    </source>
</evidence>
<name>A0A9Q0DFD9_9TELE</name>
<feature type="region of interest" description="Disordered" evidence="1">
    <location>
        <begin position="27"/>
        <end position="47"/>
    </location>
</feature>
<comment type="caution">
    <text evidence="2">The sequence shown here is derived from an EMBL/GenBank/DDBJ whole genome shotgun (WGS) entry which is preliminary data.</text>
</comment>
<evidence type="ECO:0000313" key="3">
    <source>
        <dbReference type="Proteomes" id="UP001148018"/>
    </source>
</evidence>
<reference evidence="2" key="1">
    <citation type="submission" date="2022-07" db="EMBL/GenBank/DDBJ databases">
        <title>Chromosome-level genome of Muraenolepis orangiensis.</title>
        <authorList>
            <person name="Kim J."/>
        </authorList>
    </citation>
    <scope>NUCLEOTIDE SEQUENCE</scope>
    <source>
        <strain evidence="2">KU_S4_2022</strain>
        <tissue evidence="2">Muscle</tissue>
    </source>
</reference>